<dbReference type="UniPathway" id="UPA00343"/>
<accession>A0A0H4TDP2</accession>
<keyword evidence="1" id="KW-0547">Nucleotide-binding</keyword>
<dbReference type="PANTHER" id="PTHR30605:SF0">
    <property type="entry name" value="ANHYDRO-N-ACETYLMURAMIC ACID KINASE"/>
    <property type="match status" value="1"/>
</dbReference>
<comment type="similarity">
    <text evidence="1">Belongs to the anhydro-N-acetylmuramic acid kinase family.</text>
</comment>
<gene>
    <name evidence="1 2" type="primary">anmK</name>
</gene>
<dbReference type="GO" id="GO:0097175">
    <property type="term" value="P:1,6-anhydro-N-acetyl-beta-muramic acid catabolic process"/>
    <property type="evidence" value="ECO:0007669"/>
    <property type="project" value="UniProtKB-UniRule"/>
</dbReference>
<dbReference type="HAMAP" id="MF_01270">
    <property type="entry name" value="AnhMurNAc_kinase"/>
    <property type="match status" value="1"/>
</dbReference>
<dbReference type="InterPro" id="IPR005338">
    <property type="entry name" value="Anhydro_N_Ac-Mur_kinase"/>
</dbReference>
<dbReference type="GO" id="GO:0005524">
    <property type="term" value="F:ATP binding"/>
    <property type="evidence" value="ECO:0007669"/>
    <property type="project" value="UniProtKB-UniRule"/>
</dbReference>
<dbReference type="AlphaFoldDB" id="A0A0H4TDP2"/>
<dbReference type="Gene3D" id="3.30.420.40">
    <property type="match status" value="2"/>
</dbReference>
<keyword evidence="1 2" id="KW-0808">Transferase</keyword>
<comment type="catalytic activity">
    <reaction evidence="1">
        <text>1,6-anhydro-N-acetyl-beta-muramate + ATP + H2O = N-acetyl-D-muramate 6-phosphate + ADP + H(+)</text>
        <dbReference type="Rhea" id="RHEA:24952"/>
        <dbReference type="ChEBI" id="CHEBI:15377"/>
        <dbReference type="ChEBI" id="CHEBI:15378"/>
        <dbReference type="ChEBI" id="CHEBI:30616"/>
        <dbReference type="ChEBI" id="CHEBI:58690"/>
        <dbReference type="ChEBI" id="CHEBI:58722"/>
        <dbReference type="ChEBI" id="CHEBI:456216"/>
        <dbReference type="EC" id="2.7.1.170"/>
    </reaction>
</comment>
<name>A0A0H4TDP2_9BACT</name>
<dbReference type="GO" id="GO:0009254">
    <property type="term" value="P:peptidoglycan turnover"/>
    <property type="evidence" value="ECO:0007669"/>
    <property type="project" value="UniProtKB-UniRule"/>
</dbReference>
<organism evidence="2">
    <name type="scientific">uncultured Gemmatimonadetes bacterium Rifle_16ft_4_minimus_7</name>
    <dbReference type="NCBI Taxonomy" id="1665098"/>
    <lineage>
        <taxon>Bacteria</taxon>
        <taxon>Pseudomonadati</taxon>
        <taxon>Gemmatimonadota</taxon>
        <taxon>environmental samples</taxon>
    </lineage>
</organism>
<dbReference type="EC" id="2.7.1.170" evidence="1"/>
<dbReference type="UniPathway" id="UPA00544"/>
<evidence type="ECO:0000313" key="2">
    <source>
        <dbReference type="EMBL" id="AKQ04672.1"/>
    </source>
</evidence>
<reference evidence="2" key="1">
    <citation type="journal article" date="2015" name="ISME J.">
        <title>Aquifer environment selects for microbial species cohorts in sediment and groundwater.</title>
        <authorList>
            <person name="Hug L.A."/>
            <person name="Thomas B.C."/>
            <person name="Brown C.T."/>
            <person name="Frischkorn K.R."/>
            <person name="Williams K.H."/>
            <person name="Tringe S.G."/>
            <person name="Banfield J.F."/>
        </authorList>
    </citation>
    <scope>NUCLEOTIDE SEQUENCE</scope>
</reference>
<proteinExistence type="inferred from homology"/>
<comment type="pathway">
    <text evidence="1">Cell wall biogenesis; peptidoglycan recycling.</text>
</comment>
<dbReference type="CDD" id="cd24050">
    <property type="entry name" value="ASKHA_NBD_ANMK"/>
    <property type="match status" value="1"/>
</dbReference>
<dbReference type="EMBL" id="KT007046">
    <property type="protein sequence ID" value="AKQ04672.1"/>
    <property type="molecule type" value="Genomic_DNA"/>
</dbReference>
<dbReference type="NCBIfam" id="NF007148">
    <property type="entry name" value="PRK09585.3-2"/>
    <property type="match status" value="1"/>
</dbReference>
<dbReference type="PANTHER" id="PTHR30605">
    <property type="entry name" value="ANHYDRO-N-ACETYLMURAMIC ACID KINASE"/>
    <property type="match status" value="1"/>
</dbReference>
<dbReference type="GO" id="GO:0016773">
    <property type="term" value="F:phosphotransferase activity, alcohol group as acceptor"/>
    <property type="evidence" value="ECO:0007669"/>
    <property type="project" value="UniProtKB-UniRule"/>
</dbReference>
<keyword evidence="1" id="KW-0067">ATP-binding</keyword>
<dbReference type="SUPFAM" id="SSF53067">
    <property type="entry name" value="Actin-like ATPase domain"/>
    <property type="match status" value="1"/>
</dbReference>
<keyword evidence="1" id="KW-0119">Carbohydrate metabolism</keyword>
<dbReference type="GO" id="GO:0006040">
    <property type="term" value="P:amino sugar metabolic process"/>
    <property type="evidence" value="ECO:0007669"/>
    <property type="project" value="InterPro"/>
</dbReference>
<evidence type="ECO:0000256" key="1">
    <source>
        <dbReference type="HAMAP-Rule" id="MF_01270"/>
    </source>
</evidence>
<keyword evidence="1 2" id="KW-0418">Kinase</keyword>
<dbReference type="InterPro" id="IPR043129">
    <property type="entry name" value="ATPase_NBD"/>
</dbReference>
<protein>
    <recommendedName>
        <fullName evidence="1">Anhydro-N-acetylmuramic acid kinase</fullName>
        <ecNumber evidence="1">2.7.1.170</ecNumber>
    </recommendedName>
    <alternativeName>
        <fullName evidence="1">AnhMurNAc kinase</fullName>
    </alternativeName>
</protein>
<feature type="binding site" evidence="1">
    <location>
        <begin position="3"/>
        <end position="10"/>
    </location>
    <ligand>
        <name>ATP</name>
        <dbReference type="ChEBI" id="CHEBI:30616"/>
    </ligand>
</feature>
<comment type="function">
    <text evidence="1">Catalyzes the specific phosphorylation of 1,6-anhydro-N-acetylmuramic acid (anhMurNAc) with the simultaneous cleavage of the 1,6-anhydro ring, generating MurNAc-6-P. Is required for the utilization of anhMurNAc either imported from the medium or derived from its own cell wall murein, and thus plays a role in cell wall recycling.</text>
</comment>
<sequence length="365" mass="38309">MSGTSLDGVDAALVEIEPQDRVTLRAFRSESYTPEERQRVLETIAGGTVRDLAALNVWLGERFAAAVEHALQEAAVSAAQLAFVASHGQTVWHEPGRATLQLGDPAILAERFGVTVVSDFRSRDVAAGGQGAPLVPIADALLFGHPRHGRALLNIGGMANVTWVPRRGHTDGVLAFDTGPGVAVLDALVRAVRPDLAFDDGGGLAAQGQPVPGVVDALLADGFFRAPPPKSTGREVFGEAFAARLRERALAERPAAAAADLVATALALTVRSIADQVTRWLPKDGERDLLVAGGGARNQTLMRQLAGALPDWHVGLFANEFFDGDAKEAVAFAFLGWLTLEGRAGNVPSATGARGPRVLGRITPP</sequence>
<dbReference type="Pfam" id="PF03702">
    <property type="entry name" value="AnmK"/>
    <property type="match status" value="1"/>
</dbReference>
<comment type="pathway">
    <text evidence="1">Amino-sugar metabolism; 1,6-anhydro-N-acetylmuramate degradation.</text>
</comment>
<dbReference type="GO" id="GO:0016301">
    <property type="term" value="F:kinase activity"/>
    <property type="evidence" value="ECO:0007669"/>
    <property type="project" value="UniProtKB-KW"/>
</dbReference>